<keyword evidence="2 4" id="KW-0863">Zinc-finger</keyword>
<dbReference type="SMART" id="SM00575">
    <property type="entry name" value="ZnF_PMZ"/>
    <property type="match status" value="1"/>
</dbReference>
<protein>
    <recommendedName>
        <fullName evidence="6">SWIM-type domain-containing protein</fullName>
    </recommendedName>
</protein>
<dbReference type="InterPro" id="IPR006564">
    <property type="entry name" value="Znf_PMZ"/>
</dbReference>
<evidence type="ECO:0000313" key="7">
    <source>
        <dbReference type="EMBL" id="KAL3515744.1"/>
    </source>
</evidence>
<evidence type="ECO:0000313" key="8">
    <source>
        <dbReference type="Proteomes" id="UP001630127"/>
    </source>
</evidence>
<feature type="compositionally biased region" description="Basic residues" evidence="5">
    <location>
        <begin position="800"/>
        <end position="809"/>
    </location>
</feature>
<dbReference type="InterPro" id="IPR018289">
    <property type="entry name" value="MULE_transposase_dom"/>
</dbReference>
<evidence type="ECO:0000256" key="2">
    <source>
        <dbReference type="ARBA" id="ARBA00022771"/>
    </source>
</evidence>
<comment type="caution">
    <text evidence="7">The sequence shown here is derived from an EMBL/GenBank/DDBJ whole genome shotgun (WGS) entry which is preliminary data.</text>
</comment>
<dbReference type="AlphaFoldDB" id="A0ABD2Z8F1"/>
<dbReference type="GO" id="GO:0008270">
    <property type="term" value="F:zinc ion binding"/>
    <property type="evidence" value="ECO:0007669"/>
    <property type="project" value="UniProtKB-KW"/>
</dbReference>
<gene>
    <name evidence="7" type="ORF">ACH5RR_022646</name>
</gene>
<feature type="domain" description="SWIM-type" evidence="6">
    <location>
        <begin position="719"/>
        <end position="751"/>
    </location>
</feature>
<dbReference type="Pfam" id="PF03108">
    <property type="entry name" value="DBD_Tnp_Mut"/>
    <property type="match status" value="1"/>
</dbReference>
<reference evidence="7 8" key="1">
    <citation type="submission" date="2024-11" db="EMBL/GenBank/DDBJ databases">
        <title>A near-complete genome assembly of Cinchona calisaya.</title>
        <authorList>
            <person name="Lian D.C."/>
            <person name="Zhao X.W."/>
            <person name="Wei L."/>
        </authorList>
    </citation>
    <scope>NUCLEOTIDE SEQUENCE [LARGE SCALE GENOMIC DNA]</scope>
    <source>
        <tissue evidence="7">Nenye</tissue>
    </source>
</reference>
<dbReference type="InterPro" id="IPR004332">
    <property type="entry name" value="Transposase_MuDR"/>
</dbReference>
<evidence type="ECO:0000256" key="4">
    <source>
        <dbReference type="PROSITE-ProRule" id="PRU00325"/>
    </source>
</evidence>
<feature type="compositionally biased region" description="Polar residues" evidence="5">
    <location>
        <begin position="931"/>
        <end position="957"/>
    </location>
</feature>
<evidence type="ECO:0000259" key="6">
    <source>
        <dbReference type="PROSITE" id="PS50966"/>
    </source>
</evidence>
<sequence>MFTLEVHHGGQFLQNPDLTYVGGSVKIFDNIDPDYMTRFKLFAILNDLTAINMQVSYRMADGEFALLNSDLAVMEMFGIFRDEPFIRIYIEEVAANDQNLGNGENVNQNDDLGQDGNDENVNQNAGNDQNVGNDQNEGNDQNIGNGENVGNDQNVVLEGDIVKSDESDESYVVDSDESTEDDSDFEYFLDGDTLNDSCGIDDNGVVNDEVAHNINLGKYAAYVELIRDDYASFQNSRKEGHVVENENIVDHDVLEIALNSSDNENKESFPEFNEEKDIANPQIEVGLVFSTVEVYRRALRMFSIKKGFELKFIKNDPDKVTAICIRNCGWRIHASFYRRTKAFQVKSIRGTPHRCPWSYNNRSASAKWLFNNFHAELADDPEWRLKGFRRTIRRRFKLHVSKWKIYRTKNQSIQSIQGKHRQQYCRLRDYCGTIMDKNPGSVAYVVSEMLTFSANPVFKRMFVIYGAQKYGFVQGCRPVLGLDACHLKGKFGGHLRHAVGRDDNNQMYPLAMAWVESECKDSWAWFLTSLTDQIGAPADHNWGLVETFDELFPGVEHRFCVRHMYANFKLRFKDKALRDIMWAAARAYEPEIWRRKMRELEMTDKDAYKWLSAIPPYLWARCMFSPRSKCDLLCNNISESFNQYISTTRDEPVYTMFETIRRLIMCRYQEKRELISKIKGNICPSIHDRLEEIKQRSFDYEAILSGNGIWEVTYYNKHFVVNLYGRSCTYKEWDLTGIPCEHACAAIMHNGKEVADYVHPFYTIEFYKRTYKHVIIPIPEKHLWLEIGEQPIEPPELRRRPGRPRKLRSKGPDERVDSSVVTRRGTVLHCSNCKQAGHNRKTCKQPINTRQTSKNVNEQDGGSNQSTVQSDITAGRGVPTNIERGTGRGAIRRGARKVARGKGAGRGVSNNPSGWGRGNSCSLNGRDKSDSSSVNGRGKSASTSATARERGFSTSGARQADQLVRMIMQQESSGRTVQMWGNNSQSQTQLTSNVQEFGTSTQIQRHTTRLGDVMYSSQTSSIGIHIHKDTGSTPNEGSFNF</sequence>
<dbReference type="Pfam" id="PF26130">
    <property type="entry name" value="PB1-like"/>
    <property type="match status" value="1"/>
</dbReference>
<evidence type="ECO:0000256" key="1">
    <source>
        <dbReference type="ARBA" id="ARBA00022723"/>
    </source>
</evidence>
<feature type="region of interest" description="Disordered" evidence="5">
    <location>
        <begin position="835"/>
        <end position="961"/>
    </location>
</feature>
<keyword evidence="8" id="KW-1185">Reference proteome</keyword>
<dbReference type="Pfam" id="PF10551">
    <property type="entry name" value="MULE"/>
    <property type="match status" value="1"/>
</dbReference>
<organism evidence="7 8">
    <name type="scientific">Cinchona calisaya</name>
    <dbReference type="NCBI Taxonomy" id="153742"/>
    <lineage>
        <taxon>Eukaryota</taxon>
        <taxon>Viridiplantae</taxon>
        <taxon>Streptophyta</taxon>
        <taxon>Embryophyta</taxon>
        <taxon>Tracheophyta</taxon>
        <taxon>Spermatophyta</taxon>
        <taxon>Magnoliopsida</taxon>
        <taxon>eudicotyledons</taxon>
        <taxon>Gunneridae</taxon>
        <taxon>Pentapetalae</taxon>
        <taxon>asterids</taxon>
        <taxon>lamiids</taxon>
        <taxon>Gentianales</taxon>
        <taxon>Rubiaceae</taxon>
        <taxon>Cinchonoideae</taxon>
        <taxon>Cinchoneae</taxon>
        <taxon>Cinchona</taxon>
    </lineage>
</organism>
<dbReference type="Proteomes" id="UP001630127">
    <property type="component" value="Unassembled WGS sequence"/>
</dbReference>
<evidence type="ECO:0000256" key="5">
    <source>
        <dbReference type="SAM" id="MobiDB-lite"/>
    </source>
</evidence>
<keyword evidence="1" id="KW-0479">Metal-binding</keyword>
<proteinExistence type="predicted"/>
<feature type="compositionally biased region" description="Basic residues" evidence="5">
    <location>
        <begin position="890"/>
        <end position="900"/>
    </location>
</feature>
<feature type="compositionally biased region" description="Polar residues" evidence="5">
    <location>
        <begin position="909"/>
        <end position="923"/>
    </location>
</feature>
<feature type="region of interest" description="Disordered" evidence="5">
    <location>
        <begin position="794"/>
        <end position="821"/>
    </location>
</feature>
<evidence type="ECO:0000256" key="3">
    <source>
        <dbReference type="ARBA" id="ARBA00022833"/>
    </source>
</evidence>
<keyword evidence="3" id="KW-0862">Zinc</keyword>
<dbReference type="Pfam" id="PF04434">
    <property type="entry name" value="SWIM"/>
    <property type="match status" value="1"/>
</dbReference>
<dbReference type="PANTHER" id="PTHR31973:SF187">
    <property type="entry name" value="MUTATOR TRANSPOSASE MUDRA PROTEIN"/>
    <property type="match status" value="1"/>
</dbReference>
<feature type="region of interest" description="Disordered" evidence="5">
    <location>
        <begin position="99"/>
        <end position="154"/>
    </location>
</feature>
<dbReference type="PROSITE" id="PS50966">
    <property type="entry name" value="ZF_SWIM"/>
    <property type="match status" value="1"/>
</dbReference>
<dbReference type="InterPro" id="IPR058594">
    <property type="entry name" value="PB1-like_dom_pln"/>
</dbReference>
<dbReference type="PANTHER" id="PTHR31973">
    <property type="entry name" value="POLYPROTEIN, PUTATIVE-RELATED"/>
    <property type="match status" value="1"/>
</dbReference>
<accession>A0ABD2Z8F1</accession>
<dbReference type="InterPro" id="IPR007527">
    <property type="entry name" value="Znf_SWIM"/>
</dbReference>
<dbReference type="EMBL" id="JBJUIK010000010">
    <property type="protein sequence ID" value="KAL3515744.1"/>
    <property type="molecule type" value="Genomic_DNA"/>
</dbReference>
<feature type="compositionally biased region" description="Polar residues" evidence="5">
    <location>
        <begin position="119"/>
        <end position="154"/>
    </location>
</feature>
<feature type="compositionally biased region" description="Polar residues" evidence="5">
    <location>
        <begin position="845"/>
        <end position="872"/>
    </location>
</feature>
<name>A0ABD2Z8F1_9GENT</name>